<dbReference type="EMBL" id="DTAK01000025">
    <property type="protein sequence ID" value="HGU59341.1"/>
    <property type="molecule type" value="Genomic_DNA"/>
</dbReference>
<dbReference type="EMBL" id="DTPI01000030">
    <property type="protein sequence ID" value="HGE66481.1"/>
    <property type="molecule type" value="Genomic_DNA"/>
</dbReference>
<evidence type="ECO:0000313" key="1">
    <source>
        <dbReference type="EMBL" id="HGE66481.1"/>
    </source>
</evidence>
<proteinExistence type="predicted"/>
<dbReference type="AlphaFoldDB" id="A0A7C3YHC6"/>
<sequence>MPSWRVHKAIYEKLCDEVQGFIIWTPELLDRIDKIIDGEYGEHDLGRKFDTGDFQRMLSALWLEFGDVYDTLTGKFLNASYYDKLKLGHEVLRNPKLDQRYMIEIPDDVLVLATLHHILDVATYCLLNIHPPITVDESDLIFECAKRLLRHYVDQLKELKTMDELPFDEVFDWLIDILKEKSREIYTMLTEYLRSKGLEPGYGDDVLKDLLSNYVRDRGYYGIICVNGTPLPLAAAARKAYSELTKGREVVIGFSLSGGPYPVIHEELRASSVKELFEKLQSLRNE</sequence>
<reference evidence="1" key="1">
    <citation type="journal article" date="2020" name="mSystems">
        <title>Genome- and Community-Level Interaction Insights into Carbon Utilization and Element Cycling Functions of Hydrothermarchaeota in Hydrothermal Sediment.</title>
        <authorList>
            <person name="Zhou Z."/>
            <person name="Liu Y."/>
            <person name="Xu W."/>
            <person name="Pan J."/>
            <person name="Luo Z.H."/>
            <person name="Li M."/>
        </authorList>
    </citation>
    <scope>NUCLEOTIDE SEQUENCE [LARGE SCALE GENOMIC DNA]</scope>
    <source>
        <strain evidence="2">SpSt-62</strain>
        <strain evidence="1">SpSt-97</strain>
    </source>
</reference>
<evidence type="ECO:0000313" key="2">
    <source>
        <dbReference type="EMBL" id="HGU59341.1"/>
    </source>
</evidence>
<protein>
    <submittedName>
        <fullName evidence="1">Uncharacterized protein</fullName>
    </submittedName>
</protein>
<gene>
    <name evidence="2" type="ORF">ENT89_04045</name>
    <name evidence="1" type="ORF">ENX77_05105</name>
</gene>
<name>A0A7C3YHC6_9EURY</name>
<comment type="caution">
    <text evidence="1">The sequence shown here is derived from an EMBL/GenBank/DDBJ whole genome shotgun (WGS) entry which is preliminary data.</text>
</comment>
<organism evidence="1">
    <name type="scientific">Geoglobus ahangari</name>
    <dbReference type="NCBI Taxonomy" id="113653"/>
    <lineage>
        <taxon>Archaea</taxon>
        <taxon>Methanobacteriati</taxon>
        <taxon>Methanobacteriota</taxon>
        <taxon>Archaeoglobi</taxon>
        <taxon>Archaeoglobales</taxon>
        <taxon>Archaeoglobaceae</taxon>
        <taxon>Geoglobus</taxon>
    </lineage>
</organism>
<accession>A0A7C3YHC6</accession>